<dbReference type="Proteomes" id="UP001321249">
    <property type="component" value="Unassembled WGS sequence"/>
</dbReference>
<dbReference type="Gene3D" id="3.40.50.1820">
    <property type="entry name" value="alpha/beta hydrolase"/>
    <property type="match status" value="1"/>
</dbReference>
<dbReference type="InterPro" id="IPR000073">
    <property type="entry name" value="AB_hydrolase_1"/>
</dbReference>
<dbReference type="PRINTS" id="PR00111">
    <property type="entry name" value="ABHYDROLASE"/>
</dbReference>
<dbReference type="InterPro" id="IPR029058">
    <property type="entry name" value="AB_hydrolase_fold"/>
</dbReference>
<dbReference type="PANTHER" id="PTHR43798">
    <property type="entry name" value="MONOACYLGLYCEROL LIPASE"/>
    <property type="match status" value="1"/>
</dbReference>
<evidence type="ECO:0000313" key="4">
    <source>
        <dbReference type="Proteomes" id="UP001219901"/>
    </source>
</evidence>
<name>A0AAJ5ZFP0_9CHLR</name>
<reference evidence="4 5" key="1">
    <citation type="submission" date="2019-11" db="EMBL/GenBank/DDBJ databases">
        <authorList>
            <person name="Cho J.-C."/>
        </authorList>
    </citation>
    <scope>NUCLEOTIDE SEQUENCE [LARGE SCALE GENOMIC DNA]</scope>
    <source>
        <strain evidence="3 4">JH1073</strain>
        <strain evidence="2 5">JH702</strain>
    </source>
</reference>
<dbReference type="AlphaFoldDB" id="A0AAJ5ZFP0"/>
<feature type="domain" description="AB hydrolase-1" evidence="1">
    <location>
        <begin position="26"/>
        <end position="249"/>
    </location>
</feature>
<dbReference type="EMBL" id="WMBE01000002">
    <property type="protein sequence ID" value="MDG0866479.1"/>
    <property type="molecule type" value="Genomic_DNA"/>
</dbReference>
<organism evidence="3 4">
    <name type="scientific">Candidatus Lucifugimonas marina</name>
    <dbReference type="NCBI Taxonomy" id="3038979"/>
    <lineage>
        <taxon>Bacteria</taxon>
        <taxon>Bacillati</taxon>
        <taxon>Chloroflexota</taxon>
        <taxon>Dehalococcoidia</taxon>
        <taxon>SAR202 cluster</taxon>
        <taxon>Candidatus Lucifugimonadales</taxon>
        <taxon>Candidatus Lucifugimonadaceae</taxon>
        <taxon>Candidatus Lucifugimonas</taxon>
    </lineage>
</organism>
<dbReference type="PANTHER" id="PTHR43798:SF33">
    <property type="entry name" value="HYDROLASE, PUTATIVE (AFU_ORTHOLOGUE AFUA_2G14860)-RELATED"/>
    <property type="match status" value="1"/>
</dbReference>
<reference evidence="4" key="3">
    <citation type="submission" date="2023-06" db="EMBL/GenBank/DDBJ databases">
        <title>Pangenomics reveal diversification of enzyme families and niche specialization in globally abundant SAR202 bacteria.</title>
        <authorList>
            <person name="Saw J.H.W."/>
        </authorList>
    </citation>
    <scope>NUCLEOTIDE SEQUENCE [LARGE SCALE GENOMIC DNA]</scope>
    <source>
        <strain evidence="4">JH1073</strain>
    </source>
</reference>
<keyword evidence="4" id="KW-1185">Reference proteome</keyword>
<keyword evidence="3" id="KW-0378">Hydrolase</keyword>
<evidence type="ECO:0000313" key="3">
    <source>
        <dbReference type="EMBL" id="WFG40572.1"/>
    </source>
</evidence>
<dbReference type="GO" id="GO:0016020">
    <property type="term" value="C:membrane"/>
    <property type="evidence" value="ECO:0007669"/>
    <property type="project" value="TreeGrafter"/>
</dbReference>
<dbReference type="GO" id="GO:0016787">
    <property type="term" value="F:hydrolase activity"/>
    <property type="evidence" value="ECO:0007669"/>
    <property type="project" value="UniProtKB-KW"/>
</dbReference>
<evidence type="ECO:0000313" key="2">
    <source>
        <dbReference type="EMBL" id="MDG0866479.1"/>
    </source>
</evidence>
<dbReference type="Proteomes" id="UP001219901">
    <property type="component" value="Chromosome"/>
</dbReference>
<evidence type="ECO:0000259" key="1">
    <source>
        <dbReference type="Pfam" id="PF12697"/>
    </source>
</evidence>
<protein>
    <submittedName>
        <fullName evidence="3">Alpha/beta fold hydrolase</fullName>
    </submittedName>
</protein>
<sequence>MGSKRAGNMSTPLEVKTWGEGRSNYVAIHGWGGSHDTFLPLVPMIPTAVRLEAPDLPGYGRSALPERWQTEEVAEMLAASVTLDEPVTLIGNCTGGVIGAELAKLRPKRVKRLVMIDPFAYVPWYFSIFLKGTFGKMAYKTTFASPIGRFFTNQALRGKRTGDSDLTASFERVDHGAVHSFLRMMYEHEGPARYVDLDIPVDVIIGEKTFSAVRKSSRILQETLPNVHIHTLAGAGHLPIEEQSEAVAKLVFGND</sequence>
<dbReference type="InterPro" id="IPR050266">
    <property type="entry name" value="AB_hydrolase_sf"/>
</dbReference>
<dbReference type="EMBL" id="CP046147">
    <property type="protein sequence ID" value="WFG40572.1"/>
    <property type="molecule type" value="Genomic_DNA"/>
</dbReference>
<dbReference type="SUPFAM" id="SSF53474">
    <property type="entry name" value="alpha/beta-Hydrolases"/>
    <property type="match status" value="1"/>
</dbReference>
<gene>
    <name evidence="2" type="ORF">GKO46_05250</name>
    <name evidence="3" type="ORF">GKO48_13495</name>
</gene>
<proteinExistence type="predicted"/>
<dbReference type="Pfam" id="PF12697">
    <property type="entry name" value="Abhydrolase_6"/>
    <property type="match status" value="1"/>
</dbReference>
<evidence type="ECO:0000313" key="5">
    <source>
        <dbReference type="Proteomes" id="UP001321249"/>
    </source>
</evidence>
<reference evidence="3" key="2">
    <citation type="journal article" date="2023" name="Nat. Commun.">
        <title>Cultivation of marine bacteria of the SAR202 clade.</title>
        <authorList>
            <person name="Lim Y."/>
            <person name="Seo J.H."/>
            <person name="Giovannoni S.J."/>
            <person name="Kang I."/>
            <person name="Cho J.C."/>
        </authorList>
    </citation>
    <scope>NUCLEOTIDE SEQUENCE</scope>
    <source>
        <strain evidence="3">JH1073</strain>
    </source>
</reference>
<accession>A0AAJ5ZFP0</accession>